<sequence length="404" mass="43437">MALAGQLVGVGGAHAASTAGVHTGIDGYPTRQLPTSCITTPQPGTVYLHDMVLAGAGGRHLGYTNCSDDTSYHRESRAWDWGMNAFDAYEAARVNEVLTWLLATDERGNPHANARRLGIGEIIWNRRIITLWSTTGNKNWVTYTGSNPHTDHVHFSMSWAGARKETSFFRSRGAVPVFALSDSLNASTATLAAFSYGFGASVVIAGDWDGYLGDGIGLYDPTTWTFYLRNCPCSGGLADVVVRLGNFGDKPIAGDWDGDGRDDIGVYRPSNSTFYFHMLDGDAAPAPITYGNAGDLPIIGDWNGDGRDDIGVYRPSNVTFYKITGGAVPFGNPGDIPIVGDWTTDRIAEIGVYRPSNSTFYFLTESDTQQPVTRVRPYGDPGVSPVIGDWNGNGQDTQGVVLLG</sequence>
<dbReference type="InterPro" id="IPR058593">
    <property type="entry name" value="ARB_07466-like_C"/>
</dbReference>
<comment type="caution">
    <text evidence="2">The sequence shown here is derived from an EMBL/GenBank/DDBJ whole genome shotgun (WGS) entry which is preliminary data.</text>
</comment>
<name>A0A8J3L0H0_9ACTN</name>
<evidence type="ECO:0000259" key="1">
    <source>
        <dbReference type="Pfam" id="PF26571"/>
    </source>
</evidence>
<dbReference type="EMBL" id="BONI01000055">
    <property type="protein sequence ID" value="GIG08954.1"/>
    <property type="molecule type" value="Genomic_DNA"/>
</dbReference>
<evidence type="ECO:0000313" key="3">
    <source>
        <dbReference type="Proteomes" id="UP000630887"/>
    </source>
</evidence>
<feature type="domain" description="ARB-07466-like C-terminal" evidence="1">
    <location>
        <begin position="42"/>
        <end position="153"/>
    </location>
</feature>
<organism evidence="2 3">
    <name type="scientific">Catellatospora coxensis</name>
    <dbReference type="NCBI Taxonomy" id="310354"/>
    <lineage>
        <taxon>Bacteria</taxon>
        <taxon>Bacillati</taxon>
        <taxon>Actinomycetota</taxon>
        <taxon>Actinomycetes</taxon>
        <taxon>Micromonosporales</taxon>
        <taxon>Micromonosporaceae</taxon>
        <taxon>Catellatospora</taxon>
    </lineage>
</organism>
<reference evidence="2 3" key="1">
    <citation type="submission" date="2021-01" db="EMBL/GenBank/DDBJ databases">
        <title>Whole genome shotgun sequence of Catellatospora coxensis NBRC 107359.</title>
        <authorList>
            <person name="Komaki H."/>
            <person name="Tamura T."/>
        </authorList>
    </citation>
    <scope>NUCLEOTIDE SEQUENCE [LARGE SCALE GENOMIC DNA]</scope>
    <source>
        <strain evidence="2 3">NBRC 107359</strain>
    </source>
</reference>
<dbReference type="InterPro" id="IPR028994">
    <property type="entry name" value="Integrin_alpha_N"/>
</dbReference>
<dbReference type="SUPFAM" id="SSF69318">
    <property type="entry name" value="Integrin alpha N-terminal domain"/>
    <property type="match status" value="1"/>
</dbReference>
<dbReference type="Pfam" id="PF26571">
    <property type="entry name" value="VldE"/>
    <property type="match status" value="1"/>
</dbReference>
<accession>A0A8J3L0H0</accession>
<dbReference type="AlphaFoldDB" id="A0A8J3L0H0"/>
<dbReference type="Gene3D" id="2.40.128.340">
    <property type="match status" value="1"/>
</dbReference>
<dbReference type="Proteomes" id="UP000630887">
    <property type="component" value="Unassembled WGS sequence"/>
</dbReference>
<protein>
    <recommendedName>
        <fullName evidence="1">ARB-07466-like C-terminal domain-containing protein</fullName>
    </recommendedName>
</protein>
<keyword evidence="3" id="KW-1185">Reference proteome</keyword>
<gene>
    <name evidence="2" type="ORF">Cco03nite_56540</name>
</gene>
<proteinExistence type="predicted"/>
<evidence type="ECO:0000313" key="2">
    <source>
        <dbReference type="EMBL" id="GIG08954.1"/>
    </source>
</evidence>
<dbReference type="RefSeq" id="WP_203695390.1">
    <property type="nucleotide sequence ID" value="NZ_BAAALC010000035.1"/>
</dbReference>